<keyword evidence="8" id="KW-1185">Reference proteome</keyword>
<evidence type="ECO:0000259" key="6">
    <source>
        <dbReference type="PROSITE" id="PS51900"/>
    </source>
</evidence>
<dbReference type="Proteomes" id="UP001325140">
    <property type="component" value="Chromosome"/>
</dbReference>
<dbReference type="PANTHER" id="PTHR30349">
    <property type="entry name" value="PHAGE INTEGRASE-RELATED"/>
    <property type="match status" value="1"/>
</dbReference>
<accession>A0ABZ0UQH9</accession>
<keyword evidence="2 4" id="KW-0238">DNA-binding</keyword>
<dbReference type="Pfam" id="PF02899">
    <property type="entry name" value="Phage_int_SAM_1"/>
    <property type="match status" value="1"/>
</dbReference>
<organism evidence="7 8">
    <name type="scientific">Candidatus Fokinia crypta</name>
    <dbReference type="NCBI Taxonomy" id="1920990"/>
    <lineage>
        <taxon>Bacteria</taxon>
        <taxon>Pseudomonadati</taxon>
        <taxon>Pseudomonadota</taxon>
        <taxon>Alphaproteobacteria</taxon>
        <taxon>Rickettsiales</taxon>
        <taxon>Candidatus Midichloriaceae</taxon>
        <taxon>Candidatus Fokinia</taxon>
    </lineage>
</organism>
<evidence type="ECO:0000256" key="4">
    <source>
        <dbReference type="PROSITE-ProRule" id="PRU01248"/>
    </source>
</evidence>
<dbReference type="Pfam" id="PF00589">
    <property type="entry name" value="Phage_integrase"/>
    <property type="match status" value="1"/>
</dbReference>
<dbReference type="RefSeq" id="WP_323722467.1">
    <property type="nucleotide sequence ID" value="NZ_CP110343.1"/>
</dbReference>
<evidence type="ECO:0000256" key="3">
    <source>
        <dbReference type="ARBA" id="ARBA00023172"/>
    </source>
</evidence>
<proteinExistence type="predicted"/>
<evidence type="ECO:0000313" key="8">
    <source>
        <dbReference type="Proteomes" id="UP001325140"/>
    </source>
</evidence>
<dbReference type="InterPro" id="IPR044068">
    <property type="entry name" value="CB"/>
</dbReference>
<dbReference type="InterPro" id="IPR011010">
    <property type="entry name" value="DNA_brk_join_enz"/>
</dbReference>
<gene>
    <name evidence="7" type="ORF">Fokcrypt_00335</name>
</gene>
<dbReference type="PROSITE" id="PS51898">
    <property type="entry name" value="TYR_RECOMBINASE"/>
    <property type="match status" value="1"/>
</dbReference>
<protein>
    <submittedName>
        <fullName evidence="7">Tyrosine recombinase XerC</fullName>
    </submittedName>
</protein>
<feature type="domain" description="Tyr recombinase" evidence="5">
    <location>
        <begin position="125"/>
        <end position="321"/>
    </location>
</feature>
<keyword evidence="3" id="KW-0233">DNA recombination</keyword>
<dbReference type="PANTHER" id="PTHR30349:SF90">
    <property type="entry name" value="TYROSINE RECOMBINASE XERD"/>
    <property type="match status" value="1"/>
</dbReference>
<sequence length="329" mass="37918">MKFRSLQNLCDDLLATMVEKFHSYIKIGSSEHTSRAYLHDLSSFIEFLSHYHGTKCSLEYVIDAPIQTMRAWLAFRTEQKVSHRSNSRTLCGLRYFLHYVKDEFKYDVKTLISIDKLKIRTTKNTIPKAISENNSIALCQFTNTDLYPEEWVFYRDVSIITLLYGNGLRIGEVLKITKHDIINFNTENLESNFNRNDVSLIVKGKGKKERKVPLLAHVLNTILQYITKCPHKLESQQPIFIGIRGDVLNPDVFRRQMKSILISLGIDTRASPHTLRHSFATHLIKNGGDIRKIQELLGHVSIASTSIYLHADTNDIVETVMELHNNKKK</sequence>
<dbReference type="InterPro" id="IPR013762">
    <property type="entry name" value="Integrase-like_cat_sf"/>
</dbReference>
<evidence type="ECO:0000259" key="5">
    <source>
        <dbReference type="PROSITE" id="PS51898"/>
    </source>
</evidence>
<dbReference type="SUPFAM" id="SSF56349">
    <property type="entry name" value="DNA breaking-rejoining enzymes"/>
    <property type="match status" value="1"/>
</dbReference>
<dbReference type="PROSITE" id="PS51900">
    <property type="entry name" value="CB"/>
    <property type="match status" value="1"/>
</dbReference>
<dbReference type="InterPro" id="IPR002104">
    <property type="entry name" value="Integrase_catalytic"/>
</dbReference>
<evidence type="ECO:0000256" key="1">
    <source>
        <dbReference type="ARBA" id="ARBA00022908"/>
    </source>
</evidence>
<dbReference type="InterPro" id="IPR050090">
    <property type="entry name" value="Tyrosine_recombinase_XerCD"/>
</dbReference>
<evidence type="ECO:0000256" key="2">
    <source>
        <dbReference type="ARBA" id="ARBA00023125"/>
    </source>
</evidence>
<dbReference type="SUPFAM" id="SSF47823">
    <property type="entry name" value="lambda integrase-like, N-terminal domain"/>
    <property type="match status" value="1"/>
</dbReference>
<dbReference type="InterPro" id="IPR010998">
    <property type="entry name" value="Integrase_recombinase_N"/>
</dbReference>
<keyword evidence="1" id="KW-0229">DNA integration</keyword>
<evidence type="ECO:0000313" key="7">
    <source>
        <dbReference type="EMBL" id="WPX97817.1"/>
    </source>
</evidence>
<dbReference type="InterPro" id="IPR004107">
    <property type="entry name" value="Integrase_SAM-like_N"/>
</dbReference>
<dbReference type="Gene3D" id="1.10.150.130">
    <property type="match status" value="1"/>
</dbReference>
<dbReference type="Gene3D" id="1.10.443.10">
    <property type="entry name" value="Intergrase catalytic core"/>
    <property type="match status" value="1"/>
</dbReference>
<name>A0ABZ0UQH9_9RICK</name>
<feature type="domain" description="Core-binding (CB)" evidence="6">
    <location>
        <begin position="12"/>
        <end position="101"/>
    </location>
</feature>
<dbReference type="EMBL" id="CP110343">
    <property type="protein sequence ID" value="WPX97817.1"/>
    <property type="molecule type" value="Genomic_DNA"/>
</dbReference>
<reference evidence="7" key="1">
    <citation type="submission" date="2022-10" db="EMBL/GenBank/DDBJ databases">
        <title>Host association and intracellularity evolved multiple times independently in the Rickettsiales.</title>
        <authorList>
            <person name="Castelli M."/>
            <person name="Nardi T."/>
            <person name="Gammuto L."/>
            <person name="Bellinzona G."/>
            <person name="Sabaneyeva E."/>
            <person name="Potekhin A."/>
            <person name="Serra V."/>
            <person name="Petroni G."/>
            <person name="Sassera D."/>
        </authorList>
    </citation>
    <scope>NUCLEOTIDE SEQUENCE [LARGE SCALE GENOMIC DNA]</scope>
    <source>
        <strain evidence="7">US_Bl 11III1</strain>
    </source>
</reference>